<dbReference type="GO" id="GO:0019005">
    <property type="term" value="C:SCF ubiquitin ligase complex"/>
    <property type="evidence" value="ECO:0007669"/>
    <property type="project" value="TreeGrafter"/>
</dbReference>
<accession>A0A834XRI3</accession>
<dbReference type="Gene3D" id="3.80.10.10">
    <property type="entry name" value="Ribonuclease Inhibitor"/>
    <property type="match status" value="3"/>
</dbReference>
<dbReference type="Proteomes" id="UP000639338">
    <property type="component" value="Unassembled WGS sequence"/>
</dbReference>
<gene>
    <name evidence="1" type="ORF">HCN44_008180</name>
</gene>
<dbReference type="EMBL" id="JACMRX010000005">
    <property type="protein sequence ID" value="KAF7989506.1"/>
    <property type="molecule type" value="Genomic_DNA"/>
</dbReference>
<dbReference type="InterPro" id="IPR006553">
    <property type="entry name" value="Leu-rich_rpt_Cys-con_subtyp"/>
</dbReference>
<evidence type="ECO:0000313" key="2">
    <source>
        <dbReference type="Proteomes" id="UP000639338"/>
    </source>
</evidence>
<sequence>MKTNPSKMDMDQINLGPTEWFKKFTIISNEELELLETSSDGEIIIMDWKYTDIIIDDGNYTEYNNDNNDNDDDDDDYYVSNEYRKKLKSQFNLRMIRMAPLFASQPRLKKICKDWDNSFLPTCFKTYVFNRNENDSVSEIHEKANDLKYLINLCGSNLTSLDVTQYPISQIMPIINANCPNLVELSLAFKEIMSQDFENVFSNMSHLTTLSIEWQCKNTTLPMTLAKSLEKIGGTLKSLNLSCTLKGNDIFSPDSLASVFPRLSALKYLTISGFGLSQLLLQSIGEMKNLINLRLYSLWPKNHPMFDTRINMYPIGNLKNLEKLWVDCDYSVRDEFLINLCDNAKKLTFLHIIGTHITDIGMSAINNLEQLEYFILGSTYSIVGPRKNEFITDKSIRCLFNQKLYSLDISNCINITDKSVIKLVKNLPNLRSLFIENTKVTREAVKKIYELTKLRKEPLVVYY</sequence>
<dbReference type="GO" id="GO:0031146">
    <property type="term" value="P:SCF-dependent proteasomal ubiquitin-dependent protein catabolic process"/>
    <property type="evidence" value="ECO:0007669"/>
    <property type="project" value="TreeGrafter"/>
</dbReference>
<dbReference type="SUPFAM" id="SSF52047">
    <property type="entry name" value="RNI-like"/>
    <property type="match status" value="1"/>
</dbReference>
<evidence type="ECO:0008006" key="3">
    <source>
        <dbReference type="Google" id="ProtNLM"/>
    </source>
</evidence>
<organism evidence="1 2">
    <name type="scientific">Aphidius gifuensis</name>
    <name type="common">Parasitoid wasp</name>
    <dbReference type="NCBI Taxonomy" id="684658"/>
    <lineage>
        <taxon>Eukaryota</taxon>
        <taxon>Metazoa</taxon>
        <taxon>Ecdysozoa</taxon>
        <taxon>Arthropoda</taxon>
        <taxon>Hexapoda</taxon>
        <taxon>Insecta</taxon>
        <taxon>Pterygota</taxon>
        <taxon>Neoptera</taxon>
        <taxon>Endopterygota</taxon>
        <taxon>Hymenoptera</taxon>
        <taxon>Apocrita</taxon>
        <taxon>Ichneumonoidea</taxon>
        <taxon>Braconidae</taxon>
        <taxon>Aphidiinae</taxon>
        <taxon>Aphidius</taxon>
    </lineage>
</organism>
<dbReference type="InterPro" id="IPR032675">
    <property type="entry name" value="LRR_dom_sf"/>
</dbReference>
<dbReference type="PANTHER" id="PTHR13318">
    <property type="entry name" value="PARTNER OF PAIRED, ISOFORM B-RELATED"/>
    <property type="match status" value="1"/>
</dbReference>
<evidence type="ECO:0000313" key="1">
    <source>
        <dbReference type="EMBL" id="KAF7989506.1"/>
    </source>
</evidence>
<reference evidence="1 2" key="1">
    <citation type="submission" date="2020-08" db="EMBL/GenBank/DDBJ databases">
        <title>Aphidius gifuensis genome sequencing and assembly.</title>
        <authorList>
            <person name="Du Z."/>
        </authorList>
    </citation>
    <scope>NUCLEOTIDE SEQUENCE [LARGE SCALE GENOMIC DNA]</scope>
    <source>
        <strain evidence="1">YNYX2018</strain>
        <tissue evidence="1">Adults</tissue>
    </source>
</reference>
<dbReference type="OrthoDB" id="1708588at2759"/>
<dbReference type="PANTHER" id="PTHR13318:SF95">
    <property type="entry name" value="F-BOX PROTEIN YLR352W"/>
    <property type="match status" value="1"/>
</dbReference>
<dbReference type="SMART" id="SM00367">
    <property type="entry name" value="LRR_CC"/>
    <property type="match status" value="3"/>
</dbReference>
<proteinExistence type="predicted"/>
<dbReference type="AlphaFoldDB" id="A0A834XRI3"/>
<comment type="caution">
    <text evidence="1">The sequence shown here is derived from an EMBL/GenBank/DDBJ whole genome shotgun (WGS) entry which is preliminary data.</text>
</comment>
<protein>
    <recommendedName>
        <fullName evidence="3">RNI-like protein</fullName>
    </recommendedName>
</protein>
<name>A0A834XRI3_APHGI</name>
<keyword evidence="2" id="KW-1185">Reference proteome</keyword>